<dbReference type="PROSITE" id="PS00028">
    <property type="entry name" value="ZINC_FINGER_C2H2_1"/>
    <property type="match status" value="1"/>
</dbReference>
<gene>
    <name evidence="9" type="ORF">MtrunA17_Chr7g0255491</name>
</gene>
<comment type="caution">
    <text evidence="9">The sequence shown here is derived from an EMBL/GenBank/DDBJ whole genome shotgun (WGS) entry which is preliminary data.</text>
</comment>
<dbReference type="Gramene" id="rna42296">
    <property type="protein sequence ID" value="RHN47671.1"/>
    <property type="gene ID" value="gene42296"/>
</dbReference>
<feature type="region of interest" description="Disordered" evidence="7">
    <location>
        <begin position="1"/>
        <end position="64"/>
    </location>
</feature>
<keyword evidence="3 6" id="KW-0863">Zinc-finger</keyword>
<keyword evidence="2" id="KW-0479">Metal-binding</keyword>
<dbReference type="PANTHER" id="PTHR47287">
    <property type="entry name" value="C2H2 AND C2HC ZINC FINGERS SUPERFAMILY PROTEIN"/>
    <property type="match status" value="1"/>
</dbReference>
<proteinExistence type="predicted"/>
<protein>
    <submittedName>
        <fullName evidence="9">Putative transcription factor C2H2 family</fullName>
    </submittedName>
</protein>
<dbReference type="GO" id="GO:0005634">
    <property type="term" value="C:nucleus"/>
    <property type="evidence" value="ECO:0007669"/>
    <property type="project" value="UniProtKB-SubCell"/>
</dbReference>
<dbReference type="Gene3D" id="3.30.160.60">
    <property type="entry name" value="Classic Zinc Finger"/>
    <property type="match status" value="1"/>
</dbReference>
<accession>A0A396H587</accession>
<dbReference type="PANTHER" id="PTHR47287:SF9">
    <property type="entry name" value="ZINC FINGER PROTEIN 4-LIKE"/>
    <property type="match status" value="1"/>
</dbReference>
<comment type="subcellular location">
    <subcellularLocation>
        <location evidence="1">Nucleus</location>
    </subcellularLocation>
</comment>
<evidence type="ECO:0000256" key="6">
    <source>
        <dbReference type="PROSITE-ProRule" id="PRU00042"/>
    </source>
</evidence>
<keyword evidence="4" id="KW-0862">Zinc</keyword>
<dbReference type="GO" id="GO:0008270">
    <property type="term" value="F:zinc ion binding"/>
    <property type="evidence" value="ECO:0007669"/>
    <property type="project" value="UniProtKB-KW"/>
</dbReference>
<sequence length="277" mass="29983">MEDPVQESKSEKEPKTTPPTSGSDGGDFLTLRLGGGTNPTSKPLEKGEHSGSSQNANVEPPPAPQVKEFSCTYCDKKFPTSQALGGHQNAHKRERVFKKMEEQRREDVIDSALRYQSNILPYPYQFSSSPHYQGYSYFRGANLSNSIGGHVNNSLPSWLGGGSSSGGYGGMYMPNTPPASRFVMPLSNSSLATPQFGMNNLWGGGQNAAALPTPQRSNAVGLALLAQANQTPPPSSEGVERNFIDQIPSHDPIEDEDEDDINEANPNEEELNLELTL</sequence>
<evidence type="ECO:0000256" key="5">
    <source>
        <dbReference type="ARBA" id="ARBA00023242"/>
    </source>
</evidence>
<evidence type="ECO:0000256" key="2">
    <source>
        <dbReference type="ARBA" id="ARBA00022723"/>
    </source>
</evidence>
<evidence type="ECO:0000313" key="9">
    <source>
        <dbReference type="EMBL" id="RHN47671.1"/>
    </source>
</evidence>
<dbReference type="InterPro" id="IPR036236">
    <property type="entry name" value="Znf_C2H2_sf"/>
</dbReference>
<dbReference type="Proteomes" id="UP000265566">
    <property type="component" value="Chromosome 7"/>
</dbReference>
<dbReference type="PROSITE" id="PS50157">
    <property type="entry name" value="ZINC_FINGER_C2H2_2"/>
    <property type="match status" value="1"/>
</dbReference>
<evidence type="ECO:0000256" key="4">
    <source>
        <dbReference type="ARBA" id="ARBA00022833"/>
    </source>
</evidence>
<feature type="region of interest" description="Disordered" evidence="7">
    <location>
        <begin position="229"/>
        <end position="277"/>
    </location>
</feature>
<dbReference type="GO" id="GO:0009788">
    <property type="term" value="P:negative regulation of abscisic acid-activated signaling pathway"/>
    <property type="evidence" value="ECO:0007669"/>
    <property type="project" value="InterPro"/>
</dbReference>
<feature type="compositionally biased region" description="Basic and acidic residues" evidence="7">
    <location>
        <begin position="1"/>
        <end position="15"/>
    </location>
</feature>
<dbReference type="SUPFAM" id="SSF57667">
    <property type="entry name" value="beta-beta-alpha zinc fingers"/>
    <property type="match status" value="1"/>
</dbReference>
<dbReference type="InterPro" id="IPR013087">
    <property type="entry name" value="Znf_C2H2_type"/>
</dbReference>
<dbReference type="AlphaFoldDB" id="A0A396H587"/>
<evidence type="ECO:0000313" key="10">
    <source>
        <dbReference type="Proteomes" id="UP000265566"/>
    </source>
</evidence>
<dbReference type="EMBL" id="PSQE01000007">
    <property type="protein sequence ID" value="RHN47671.1"/>
    <property type="molecule type" value="Genomic_DNA"/>
</dbReference>
<feature type="compositionally biased region" description="Acidic residues" evidence="7">
    <location>
        <begin position="253"/>
        <end position="277"/>
    </location>
</feature>
<reference evidence="10" key="1">
    <citation type="journal article" date="2018" name="Nat. Plants">
        <title>Whole-genome landscape of Medicago truncatula symbiotic genes.</title>
        <authorList>
            <person name="Pecrix Y."/>
            <person name="Staton S.E."/>
            <person name="Sallet E."/>
            <person name="Lelandais-Briere C."/>
            <person name="Moreau S."/>
            <person name="Carrere S."/>
            <person name="Blein T."/>
            <person name="Jardinaud M.F."/>
            <person name="Latrasse D."/>
            <person name="Zouine M."/>
            <person name="Zahm M."/>
            <person name="Kreplak J."/>
            <person name="Mayjonade B."/>
            <person name="Satge C."/>
            <person name="Perez M."/>
            <person name="Cauet S."/>
            <person name="Marande W."/>
            <person name="Chantry-Darmon C."/>
            <person name="Lopez-Roques C."/>
            <person name="Bouchez O."/>
            <person name="Berard A."/>
            <person name="Debelle F."/>
            <person name="Munos S."/>
            <person name="Bendahmane A."/>
            <person name="Berges H."/>
            <person name="Niebel A."/>
            <person name="Buitink J."/>
            <person name="Frugier F."/>
            <person name="Benhamed M."/>
            <person name="Crespi M."/>
            <person name="Gouzy J."/>
            <person name="Gamas P."/>
        </authorList>
    </citation>
    <scope>NUCLEOTIDE SEQUENCE [LARGE SCALE GENOMIC DNA]</scope>
    <source>
        <strain evidence="10">cv. Jemalong A17</strain>
    </source>
</reference>
<dbReference type="InterPro" id="IPR044246">
    <property type="entry name" value="ZFP3-like"/>
</dbReference>
<evidence type="ECO:0000256" key="1">
    <source>
        <dbReference type="ARBA" id="ARBA00004123"/>
    </source>
</evidence>
<name>A0A396H587_MEDTR</name>
<dbReference type="Pfam" id="PF13912">
    <property type="entry name" value="zf-C2H2_6"/>
    <property type="match status" value="1"/>
</dbReference>
<evidence type="ECO:0000259" key="8">
    <source>
        <dbReference type="PROSITE" id="PS50157"/>
    </source>
</evidence>
<keyword evidence="5" id="KW-0539">Nucleus</keyword>
<evidence type="ECO:0000256" key="7">
    <source>
        <dbReference type="SAM" id="MobiDB-lite"/>
    </source>
</evidence>
<evidence type="ECO:0000256" key="3">
    <source>
        <dbReference type="ARBA" id="ARBA00022771"/>
    </source>
</evidence>
<feature type="domain" description="C2H2-type" evidence="8">
    <location>
        <begin position="69"/>
        <end position="96"/>
    </location>
</feature>
<organism evidence="9 10">
    <name type="scientific">Medicago truncatula</name>
    <name type="common">Barrel medic</name>
    <name type="synonym">Medicago tribuloides</name>
    <dbReference type="NCBI Taxonomy" id="3880"/>
    <lineage>
        <taxon>Eukaryota</taxon>
        <taxon>Viridiplantae</taxon>
        <taxon>Streptophyta</taxon>
        <taxon>Embryophyta</taxon>
        <taxon>Tracheophyta</taxon>
        <taxon>Spermatophyta</taxon>
        <taxon>Magnoliopsida</taxon>
        <taxon>eudicotyledons</taxon>
        <taxon>Gunneridae</taxon>
        <taxon>Pentapetalae</taxon>
        <taxon>rosids</taxon>
        <taxon>fabids</taxon>
        <taxon>Fabales</taxon>
        <taxon>Fabaceae</taxon>
        <taxon>Papilionoideae</taxon>
        <taxon>50 kb inversion clade</taxon>
        <taxon>NPAAA clade</taxon>
        <taxon>Hologalegina</taxon>
        <taxon>IRL clade</taxon>
        <taxon>Trifolieae</taxon>
        <taxon>Medicago</taxon>
    </lineage>
</organism>